<reference evidence="1 2" key="1">
    <citation type="submission" date="2017-11" db="EMBL/GenBank/DDBJ databases">
        <title>De novo assembly and phasing of dikaryotic genomes from two isolates of Puccinia coronata f. sp. avenae, the causal agent of oat crown rust.</title>
        <authorList>
            <person name="Miller M.E."/>
            <person name="Zhang Y."/>
            <person name="Omidvar V."/>
            <person name="Sperschneider J."/>
            <person name="Schwessinger B."/>
            <person name="Raley C."/>
            <person name="Palmer J.M."/>
            <person name="Garnica D."/>
            <person name="Upadhyaya N."/>
            <person name="Rathjen J."/>
            <person name="Taylor J.M."/>
            <person name="Park R.F."/>
            <person name="Dodds P.N."/>
            <person name="Hirsch C.D."/>
            <person name="Kianian S.F."/>
            <person name="Figueroa M."/>
        </authorList>
    </citation>
    <scope>NUCLEOTIDE SEQUENCE [LARGE SCALE GENOMIC DNA]</scope>
    <source>
        <strain evidence="1">12NC29</strain>
    </source>
</reference>
<name>A0A2N5SWI1_9BASI</name>
<comment type="caution">
    <text evidence="1">The sequence shown here is derived from an EMBL/GenBank/DDBJ whole genome shotgun (WGS) entry which is preliminary data.</text>
</comment>
<keyword evidence="2" id="KW-1185">Reference proteome</keyword>
<dbReference type="AlphaFoldDB" id="A0A2N5SWI1"/>
<accession>A0A2N5SWI1</accession>
<proteinExistence type="predicted"/>
<gene>
    <name evidence="1" type="ORF">PCANC_13747</name>
</gene>
<dbReference type="EMBL" id="PGCJ01000847">
    <property type="protein sequence ID" value="PLW17585.1"/>
    <property type="molecule type" value="Genomic_DNA"/>
</dbReference>
<organism evidence="1 2">
    <name type="scientific">Puccinia coronata f. sp. avenae</name>
    <dbReference type="NCBI Taxonomy" id="200324"/>
    <lineage>
        <taxon>Eukaryota</taxon>
        <taxon>Fungi</taxon>
        <taxon>Dikarya</taxon>
        <taxon>Basidiomycota</taxon>
        <taxon>Pucciniomycotina</taxon>
        <taxon>Pucciniomycetes</taxon>
        <taxon>Pucciniales</taxon>
        <taxon>Pucciniaceae</taxon>
        <taxon>Puccinia</taxon>
    </lineage>
</organism>
<evidence type="ECO:0000313" key="1">
    <source>
        <dbReference type="EMBL" id="PLW17585.1"/>
    </source>
</evidence>
<protein>
    <submittedName>
        <fullName evidence="1">Uncharacterized protein</fullName>
    </submittedName>
</protein>
<dbReference type="Proteomes" id="UP000235388">
    <property type="component" value="Unassembled WGS sequence"/>
</dbReference>
<sequence>MSGCHFNPIRSDHNFTAFPQDFTKNSSLGPALPALTGRTRLLEQCSNSRVRPVVGRTLSDQSKSQLVGQICLSDPPAGALVGQCLSDHRSNTAVRAPLKLPCSTG</sequence>
<evidence type="ECO:0000313" key="2">
    <source>
        <dbReference type="Proteomes" id="UP000235388"/>
    </source>
</evidence>